<sequence length="44" mass="4828">MDVKKRLPGVTSIESCYCPGYNILTKLGQQRLCGNILNQNGTLS</sequence>
<dbReference type="Proteomes" id="UP000326678">
    <property type="component" value="Chromosome Gxm1"/>
</dbReference>
<keyword evidence="2" id="KW-1185">Reference proteome</keyword>
<protein>
    <submittedName>
        <fullName evidence="1">Uncharacterized protein</fullName>
    </submittedName>
</protein>
<organism evidence="1 2">
    <name type="scientific">Nostoc sphaeroides CCNUC1</name>
    <dbReference type="NCBI Taxonomy" id="2653204"/>
    <lineage>
        <taxon>Bacteria</taxon>
        <taxon>Bacillati</taxon>
        <taxon>Cyanobacteriota</taxon>
        <taxon>Cyanophyceae</taxon>
        <taxon>Nostocales</taxon>
        <taxon>Nostocaceae</taxon>
        <taxon>Nostoc</taxon>
    </lineage>
</organism>
<evidence type="ECO:0000313" key="1">
    <source>
        <dbReference type="EMBL" id="QFS42960.1"/>
    </source>
</evidence>
<dbReference type="KEGG" id="nsh:GXM_00433"/>
<evidence type="ECO:0000313" key="2">
    <source>
        <dbReference type="Proteomes" id="UP000326678"/>
    </source>
</evidence>
<reference evidence="1 2" key="1">
    <citation type="submission" date="2019-10" db="EMBL/GenBank/DDBJ databases">
        <title>Genomic and transcriptomic insights into the perfect genentic adaptation of a filamentous nitrogen-fixing cyanobacterium to rice fields.</title>
        <authorList>
            <person name="Chen Z."/>
        </authorList>
    </citation>
    <scope>NUCLEOTIDE SEQUENCE [LARGE SCALE GENOMIC DNA]</scope>
    <source>
        <strain evidence="1">CCNUC1</strain>
    </source>
</reference>
<dbReference type="EMBL" id="CP045226">
    <property type="protein sequence ID" value="QFS42960.1"/>
    <property type="molecule type" value="Genomic_DNA"/>
</dbReference>
<name>A0A5P8VRI8_9NOSO</name>
<accession>A0A5P8VRI8</accession>
<gene>
    <name evidence="1" type="ORF">GXM_00433</name>
</gene>
<dbReference type="AlphaFoldDB" id="A0A5P8VRI8"/>
<proteinExistence type="predicted"/>